<feature type="domain" description="Tubulin/FtsZ GTPase" evidence="6">
    <location>
        <begin position="48"/>
        <end position="245"/>
    </location>
</feature>
<dbReference type="InterPro" id="IPR003008">
    <property type="entry name" value="Tubulin_FtsZ_GTPase"/>
</dbReference>
<comment type="caution">
    <text evidence="7">The sequence shown here is derived from an EMBL/GenBank/DDBJ whole genome shotgun (WGS) entry which is preliminary data.</text>
</comment>
<comment type="subunit">
    <text evidence="5">Dimer of alpha and beta chains. A typical microtubule is a hollow water-filled tube with an outer diameter of 25 nm and an inner diameter of 15 nM. Alpha-beta heterodimers associate head-to-tail to form protofilaments running lengthwise along the microtubule wall with the beta-tubulin subunit facing the microtubule plus end conferring a structural polarity. Microtubules usually have 13 protofilaments but different protofilament numbers can be found in some organisms and specialized cells.</text>
</comment>
<evidence type="ECO:0000256" key="3">
    <source>
        <dbReference type="ARBA" id="ARBA00022741"/>
    </source>
</evidence>
<dbReference type="Pfam" id="PF00091">
    <property type="entry name" value="Tubulin"/>
    <property type="match status" value="1"/>
</dbReference>
<dbReference type="EMBL" id="JAPFFF010000012">
    <property type="protein sequence ID" value="KAK8875566.1"/>
    <property type="molecule type" value="Genomic_DNA"/>
</dbReference>
<name>A0ABR2JCG6_9EUKA</name>
<dbReference type="InterPro" id="IPR000217">
    <property type="entry name" value="Tubulin"/>
</dbReference>
<keyword evidence="2 5" id="KW-0493">Microtubule</keyword>
<gene>
    <name evidence="7" type="ORF">M9Y10_005734</name>
</gene>
<keyword evidence="4 5" id="KW-0342">GTP-binding</keyword>
<dbReference type="InterPro" id="IPR017975">
    <property type="entry name" value="Tubulin_CS"/>
</dbReference>
<evidence type="ECO:0000256" key="1">
    <source>
        <dbReference type="ARBA" id="ARBA00009636"/>
    </source>
</evidence>
<accession>A0ABR2JCG6</accession>
<dbReference type="Proteomes" id="UP001470230">
    <property type="component" value="Unassembled WGS sequence"/>
</dbReference>
<protein>
    <recommendedName>
        <fullName evidence="5">Tubulin beta chain</fullName>
    </recommendedName>
</protein>
<comment type="similarity">
    <text evidence="1 5">Belongs to the tubulin family.</text>
</comment>
<evidence type="ECO:0000259" key="6">
    <source>
        <dbReference type="SMART" id="SM00864"/>
    </source>
</evidence>
<comment type="function">
    <text evidence="5">Tubulin is the major constituent of microtubules, a cylinder consisting of laterally associated linear protofilaments composed of alpha- and beta-tubulin heterodimers. Microtubules grow by the addition of GTP-tubulin dimers to the microtubule end, where a stabilizing cap forms. Below the cap, tubulin dimers are in GDP-bound state, owing to GTPase activity of alpha-tubulin.</text>
</comment>
<evidence type="ECO:0000256" key="4">
    <source>
        <dbReference type="ARBA" id="ARBA00023134"/>
    </source>
</evidence>
<dbReference type="PRINTS" id="PR01161">
    <property type="entry name" value="TUBULIN"/>
</dbReference>
<dbReference type="PRINTS" id="PR01163">
    <property type="entry name" value="BETATUBULIN"/>
</dbReference>
<dbReference type="InterPro" id="IPR008280">
    <property type="entry name" value="Tub_FtsZ_C"/>
</dbReference>
<dbReference type="PROSITE" id="PS00227">
    <property type="entry name" value="TUBULIN"/>
    <property type="match status" value="1"/>
</dbReference>
<dbReference type="Gene3D" id="1.10.287.600">
    <property type="entry name" value="Helix hairpin bin"/>
    <property type="match status" value="1"/>
</dbReference>
<evidence type="ECO:0000256" key="5">
    <source>
        <dbReference type="RuleBase" id="RU000352"/>
    </source>
</evidence>
<organism evidence="7 8">
    <name type="scientific">Tritrichomonas musculus</name>
    <dbReference type="NCBI Taxonomy" id="1915356"/>
    <lineage>
        <taxon>Eukaryota</taxon>
        <taxon>Metamonada</taxon>
        <taxon>Parabasalia</taxon>
        <taxon>Tritrichomonadida</taxon>
        <taxon>Tritrichomonadidae</taxon>
        <taxon>Tritrichomonas</taxon>
    </lineage>
</organism>
<evidence type="ECO:0000256" key="2">
    <source>
        <dbReference type="ARBA" id="ARBA00022701"/>
    </source>
</evidence>
<dbReference type="SMART" id="SM00864">
    <property type="entry name" value="Tubulin"/>
    <property type="match status" value="1"/>
</dbReference>
<dbReference type="SUPFAM" id="SSF55307">
    <property type="entry name" value="Tubulin C-terminal domain-like"/>
    <property type="match status" value="1"/>
</dbReference>
<dbReference type="SUPFAM" id="SSF52490">
    <property type="entry name" value="Tubulin nucleotide-binding domain-like"/>
    <property type="match status" value="1"/>
</dbReference>
<keyword evidence="3 5" id="KW-0547">Nucleotide-binding</keyword>
<keyword evidence="8" id="KW-1185">Reference proteome</keyword>
<sequence>MVREIVSIQVGECGNNIGSKFWDMISREHGLNLDGAFIGSLDIKLDKIKVYFNESREAKFIPRSIFVDLEKDGLNNAKSSEYGKIFKSTNMICGELSHHSNWGSGFYTIGAEIIDSIIDIIRKEAELCDSLQGFQLFNSLGGGTGSGVGSLILNNLKDEYPDQILTTFSVFPSPKMANIVIDPYNCVLSLNELISKSGQVFYFNNDELYDIAYKKLKLFTPTFGDLNYIVTCGIAGATCSLRFPNLQNSDLRKMSLSLIPFDRLKFLKSTFQPTMSRGSTQYFYSSAKDLVSTLFNEKDEVFLGASVNFNGRFDVNDVIEQMEVVNSNIDIDIKSSICPIFIENHCRSATLIKNSTSFINMLNRQHFYFQKLYLKRAYIHIFECEGVDKVEFDLAERNLIDLIQVYEAYKQVDE</sequence>
<dbReference type="InterPro" id="IPR023123">
    <property type="entry name" value="Tubulin_C"/>
</dbReference>
<evidence type="ECO:0000313" key="8">
    <source>
        <dbReference type="Proteomes" id="UP001470230"/>
    </source>
</evidence>
<dbReference type="InterPro" id="IPR002453">
    <property type="entry name" value="Beta_tubulin"/>
</dbReference>
<proteinExistence type="inferred from homology"/>
<reference evidence="7 8" key="1">
    <citation type="submission" date="2024-04" db="EMBL/GenBank/DDBJ databases">
        <title>Tritrichomonas musculus Genome.</title>
        <authorList>
            <person name="Alves-Ferreira E."/>
            <person name="Grigg M."/>
            <person name="Lorenzi H."/>
            <person name="Galac M."/>
        </authorList>
    </citation>
    <scope>NUCLEOTIDE SEQUENCE [LARGE SCALE GENOMIC DNA]</scope>
    <source>
        <strain evidence="7 8">EAF2021</strain>
    </source>
</reference>
<dbReference type="InterPro" id="IPR036525">
    <property type="entry name" value="Tubulin/FtsZ_GTPase_sf"/>
</dbReference>
<dbReference type="PANTHER" id="PTHR11588">
    <property type="entry name" value="TUBULIN"/>
    <property type="match status" value="1"/>
</dbReference>
<dbReference type="Gene3D" id="3.40.50.1440">
    <property type="entry name" value="Tubulin/FtsZ, GTPase domain"/>
    <property type="match status" value="1"/>
</dbReference>
<evidence type="ECO:0000313" key="7">
    <source>
        <dbReference type="EMBL" id="KAK8875566.1"/>
    </source>
</evidence>